<dbReference type="InterPro" id="IPR016181">
    <property type="entry name" value="Acyl_CoA_acyltransferase"/>
</dbReference>
<dbReference type="PANTHER" id="PTHR43451:SF1">
    <property type="entry name" value="ACETYLTRANSFERASE"/>
    <property type="match status" value="1"/>
</dbReference>
<dbReference type="Pfam" id="PF13673">
    <property type="entry name" value="Acetyltransf_10"/>
    <property type="match status" value="1"/>
</dbReference>
<evidence type="ECO:0000313" key="3">
    <source>
        <dbReference type="Proteomes" id="UP001152658"/>
    </source>
</evidence>
<proteinExistence type="predicted"/>
<name>A0ABN8TM94_9VIBR</name>
<dbReference type="RefSeq" id="WP_168524208.1">
    <property type="nucleotide sequence ID" value="NZ_CALYLA010000025.1"/>
</dbReference>
<gene>
    <name evidence="2" type="ORF">VAE063_1000038</name>
</gene>
<accession>A0ABN8TM94</accession>
<dbReference type="EMBL" id="CALYLK010000001">
    <property type="protein sequence ID" value="CAH8188305.1"/>
    <property type="molecule type" value="Genomic_DNA"/>
</dbReference>
<keyword evidence="3" id="KW-1185">Reference proteome</keyword>
<comment type="caution">
    <text evidence="2">The sequence shown here is derived from an EMBL/GenBank/DDBJ whole genome shotgun (WGS) entry which is preliminary data.</text>
</comment>
<dbReference type="Gene3D" id="3.40.630.30">
    <property type="match status" value="1"/>
</dbReference>
<organism evidence="2 3">
    <name type="scientific">Vibrio aestuarianus</name>
    <dbReference type="NCBI Taxonomy" id="28171"/>
    <lineage>
        <taxon>Bacteria</taxon>
        <taxon>Pseudomonadati</taxon>
        <taxon>Pseudomonadota</taxon>
        <taxon>Gammaproteobacteria</taxon>
        <taxon>Vibrionales</taxon>
        <taxon>Vibrionaceae</taxon>
        <taxon>Vibrio</taxon>
    </lineage>
</organism>
<feature type="domain" description="N-acetyltransferase" evidence="1">
    <location>
        <begin position="2"/>
        <end position="154"/>
    </location>
</feature>
<dbReference type="PROSITE" id="PS51186">
    <property type="entry name" value="GNAT"/>
    <property type="match status" value="1"/>
</dbReference>
<sequence>MIKIRKYQDSDASELWKLFYHTVRNVNRRDYSQEQVEAWAPDNFDCEIWKNKLNAISPFIAEIEGVIVGYADLQESGLIDHFFCHHDYQGKGVARCLMEHVFKVGTSRGITKYYSEVSITARPFYEKFGFKVVKEQSIEVRGQKLQNFVMEKFS</sequence>
<dbReference type="PANTHER" id="PTHR43451">
    <property type="entry name" value="ACETYLTRANSFERASE (GNAT) FAMILY PROTEIN"/>
    <property type="match status" value="1"/>
</dbReference>
<evidence type="ECO:0000313" key="2">
    <source>
        <dbReference type="EMBL" id="CAH8188305.1"/>
    </source>
</evidence>
<dbReference type="Proteomes" id="UP001152658">
    <property type="component" value="Unassembled WGS sequence"/>
</dbReference>
<reference evidence="2" key="1">
    <citation type="submission" date="2022-06" db="EMBL/GenBank/DDBJ databases">
        <authorList>
            <person name="Goudenege D."/>
            <person name="Le Roux F."/>
        </authorList>
    </citation>
    <scope>NUCLEOTIDE SEQUENCE</scope>
    <source>
        <strain evidence="2">12-063</strain>
    </source>
</reference>
<protein>
    <submittedName>
        <fullName evidence="2">Acetyltransferase</fullName>
    </submittedName>
</protein>
<dbReference type="CDD" id="cd04301">
    <property type="entry name" value="NAT_SF"/>
    <property type="match status" value="1"/>
</dbReference>
<dbReference type="SUPFAM" id="SSF55729">
    <property type="entry name" value="Acyl-CoA N-acyltransferases (Nat)"/>
    <property type="match status" value="1"/>
</dbReference>
<dbReference type="InterPro" id="IPR052564">
    <property type="entry name" value="N-acetyltrans/Recomb-assoc"/>
</dbReference>
<evidence type="ECO:0000259" key="1">
    <source>
        <dbReference type="PROSITE" id="PS51186"/>
    </source>
</evidence>
<dbReference type="InterPro" id="IPR000182">
    <property type="entry name" value="GNAT_dom"/>
</dbReference>